<dbReference type="EMBL" id="MLAK01000630">
    <property type="protein sequence ID" value="OHT09765.1"/>
    <property type="molecule type" value="Genomic_DNA"/>
</dbReference>
<dbReference type="OrthoDB" id="10265834at2759"/>
<keyword evidence="2" id="KW-0812">Transmembrane</keyword>
<gene>
    <name evidence="3" type="ORF">TRFO_21188</name>
</gene>
<name>A0A1J4KK89_9EUKA</name>
<comment type="caution">
    <text evidence="3">The sequence shown here is derived from an EMBL/GenBank/DDBJ whole genome shotgun (WGS) entry which is preliminary data.</text>
</comment>
<dbReference type="VEuPathDB" id="TrichDB:TRFO_21188"/>
<feature type="region of interest" description="Disordered" evidence="1">
    <location>
        <begin position="1"/>
        <end position="30"/>
    </location>
</feature>
<evidence type="ECO:0000313" key="3">
    <source>
        <dbReference type="EMBL" id="OHT09765.1"/>
    </source>
</evidence>
<dbReference type="AlphaFoldDB" id="A0A1J4KK89"/>
<evidence type="ECO:0000313" key="4">
    <source>
        <dbReference type="Proteomes" id="UP000179807"/>
    </source>
</evidence>
<keyword evidence="2" id="KW-1133">Transmembrane helix</keyword>
<keyword evidence="2" id="KW-0472">Membrane</keyword>
<dbReference type="GeneID" id="94836518"/>
<keyword evidence="4" id="KW-1185">Reference proteome</keyword>
<dbReference type="RefSeq" id="XP_068362901.1">
    <property type="nucleotide sequence ID" value="XM_068501814.1"/>
</dbReference>
<feature type="transmembrane region" description="Helical" evidence="2">
    <location>
        <begin position="370"/>
        <end position="387"/>
    </location>
</feature>
<sequence length="394" mass="44377">MNNPFQALDPTSPENNEGEKDNGDQKTQQPSQIANTFLQQIQNSPISSLSELAEKIEVSLAIEPDNKLNFLKNFDKYSVTVLEYEEDMKKRLSCFEDKEDLLFLKRINDIIAAFDTFDLRPLLDQIIESLNQPEPTGHGGLFLLGIIVARRPDLITPKLLSFSHTNMTKVAPIICWIIGHATSSLTIQHLDPLLSHQLLEIFLPELLNREKSSNAVSVCAAHLIATAFAQQNVMRASAAHYVRILNLTKITKSTRDKRVSSIFKRLIDKLTVVDMKDLAHQMFDIFPDAPKFACELFIQEATKKNGGNASFVDGWIEAHSNHKKASMKYLTEVLGSLPEYVVNKFPMEDLIKGGDLAKLAAMKVQLTNSSFKFIFILVIVAILYTTWNKRMSPT</sequence>
<dbReference type="Proteomes" id="UP000179807">
    <property type="component" value="Unassembled WGS sequence"/>
</dbReference>
<reference evidence="3" key="1">
    <citation type="submission" date="2016-10" db="EMBL/GenBank/DDBJ databases">
        <authorList>
            <person name="Benchimol M."/>
            <person name="Almeida L.G."/>
            <person name="Vasconcelos A.T."/>
            <person name="Perreira-Neves A."/>
            <person name="Rosa I.A."/>
            <person name="Tasca T."/>
            <person name="Bogo M.R."/>
            <person name="de Souza W."/>
        </authorList>
    </citation>
    <scope>NUCLEOTIDE SEQUENCE [LARGE SCALE GENOMIC DNA]</scope>
    <source>
        <strain evidence="3">K</strain>
    </source>
</reference>
<evidence type="ECO:0000256" key="2">
    <source>
        <dbReference type="SAM" id="Phobius"/>
    </source>
</evidence>
<proteinExistence type="predicted"/>
<accession>A0A1J4KK89</accession>
<protein>
    <submittedName>
        <fullName evidence="3">Uncharacterized protein</fullName>
    </submittedName>
</protein>
<evidence type="ECO:0000256" key="1">
    <source>
        <dbReference type="SAM" id="MobiDB-lite"/>
    </source>
</evidence>
<organism evidence="3 4">
    <name type="scientific">Tritrichomonas foetus</name>
    <dbReference type="NCBI Taxonomy" id="1144522"/>
    <lineage>
        <taxon>Eukaryota</taxon>
        <taxon>Metamonada</taxon>
        <taxon>Parabasalia</taxon>
        <taxon>Tritrichomonadida</taxon>
        <taxon>Tritrichomonadidae</taxon>
        <taxon>Tritrichomonas</taxon>
    </lineage>
</organism>